<dbReference type="Gene3D" id="1.25.40.20">
    <property type="entry name" value="Ankyrin repeat-containing domain"/>
    <property type="match status" value="1"/>
</dbReference>
<keyword evidence="2 3" id="KW-0040">ANK repeat</keyword>
<comment type="caution">
    <text evidence="4">The sequence shown here is derived from an EMBL/GenBank/DDBJ whole genome shotgun (WGS) entry which is preliminary data.</text>
</comment>
<dbReference type="AlphaFoldDB" id="A0A8S3G1D1"/>
<dbReference type="Pfam" id="PF12796">
    <property type="entry name" value="Ank_2"/>
    <property type="match status" value="1"/>
</dbReference>
<evidence type="ECO:0000313" key="4">
    <source>
        <dbReference type="EMBL" id="CAF5151826.1"/>
    </source>
</evidence>
<sequence>MAVISSTQNPPLFYQVCMVLLQGGADSFINAVDIQGKNALHYAIDIQNEPLVDAFLSSQHCNPDFPDRDQMTPLHLAVRVNNPRIIQNLLSENRETQADPNLTNR</sequence>
<feature type="repeat" description="ANK" evidence="3">
    <location>
        <begin position="69"/>
        <end position="101"/>
    </location>
</feature>
<keyword evidence="1" id="KW-0677">Repeat</keyword>
<dbReference type="SUPFAM" id="SSF48403">
    <property type="entry name" value="Ankyrin repeat"/>
    <property type="match status" value="1"/>
</dbReference>
<name>A0A8S3G1D1_9BILA</name>
<reference evidence="4" key="1">
    <citation type="submission" date="2021-02" db="EMBL/GenBank/DDBJ databases">
        <authorList>
            <person name="Nowell W R."/>
        </authorList>
    </citation>
    <scope>NUCLEOTIDE SEQUENCE</scope>
</reference>
<dbReference type="Proteomes" id="UP000681720">
    <property type="component" value="Unassembled WGS sequence"/>
</dbReference>
<protein>
    <submittedName>
        <fullName evidence="4">Uncharacterized protein</fullName>
    </submittedName>
</protein>
<dbReference type="PROSITE" id="PS50088">
    <property type="entry name" value="ANK_REPEAT"/>
    <property type="match status" value="1"/>
</dbReference>
<evidence type="ECO:0000256" key="2">
    <source>
        <dbReference type="ARBA" id="ARBA00023043"/>
    </source>
</evidence>
<dbReference type="EMBL" id="CAJOBH010258274">
    <property type="protein sequence ID" value="CAF5151826.1"/>
    <property type="molecule type" value="Genomic_DNA"/>
</dbReference>
<accession>A0A8S3G1D1</accession>
<dbReference type="PANTHER" id="PTHR24198">
    <property type="entry name" value="ANKYRIN REPEAT AND PROTEIN KINASE DOMAIN-CONTAINING PROTEIN"/>
    <property type="match status" value="1"/>
</dbReference>
<dbReference type="PANTHER" id="PTHR24198:SF165">
    <property type="entry name" value="ANKYRIN REPEAT-CONTAINING PROTEIN-RELATED"/>
    <property type="match status" value="1"/>
</dbReference>
<organism evidence="4 6">
    <name type="scientific">Rotaria magnacalcarata</name>
    <dbReference type="NCBI Taxonomy" id="392030"/>
    <lineage>
        <taxon>Eukaryota</taxon>
        <taxon>Metazoa</taxon>
        <taxon>Spiralia</taxon>
        <taxon>Gnathifera</taxon>
        <taxon>Rotifera</taxon>
        <taxon>Eurotatoria</taxon>
        <taxon>Bdelloidea</taxon>
        <taxon>Philodinida</taxon>
        <taxon>Philodinidae</taxon>
        <taxon>Rotaria</taxon>
    </lineage>
</organism>
<evidence type="ECO:0000256" key="1">
    <source>
        <dbReference type="ARBA" id="ARBA00022737"/>
    </source>
</evidence>
<evidence type="ECO:0000256" key="3">
    <source>
        <dbReference type="PROSITE-ProRule" id="PRU00023"/>
    </source>
</evidence>
<evidence type="ECO:0000313" key="6">
    <source>
        <dbReference type="Proteomes" id="UP000681967"/>
    </source>
</evidence>
<dbReference type="SMART" id="SM00248">
    <property type="entry name" value="ANK"/>
    <property type="match status" value="2"/>
</dbReference>
<dbReference type="InterPro" id="IPR036770">
    <property type="entry name" value="Ankyrin_rpt-contain_sf"/>
</dbReference>
<dbReference type="EMBL" id="CAJOBJ010370925">
    <property type="protein sequence ID" value="CAF5223383.1"/>
    <property type="molecule type" value="Genomic_DNA"/>
</dbReference>
<evidence type="ECO:0000313" key="5">
    <source>
        <dbReference type="EMBL" id="CAF5223383.1"/>
    </source>
</evidence>
<feature type="non-terminal residue" evidence="4">
    <location>
        <position position="1"/>
    </location>
</feature>
<proteinExistence type="predicted"/>
<dbReference type="Proteomes" id="UP000681967">
    <property type="component" value="Unassembled WGS sequence"/>
</dbReference>
<gene>
    <name evidence="4" type="ORF">BYL167_LOCUS72427</name>
    <name evidence="5" type="ORF">GIL414_LOCUS85554</name>
</gene>
<dbReference type="InterPro" id="IPR002110">
    <property type="entry name" value="Ankyrin_rpt"/>
</dbReference>